<gene>
    <name evidence="3" type="ORF">OL497_30350</name>
</gene>
<feature type="domain" description="Glycosyltransferase subfamily 4-like N-terminal" evidence="2">
    <location>
        <begin position="16"/>
        <end position="172"/>
    </location>
</feature>
<name>A0ABT3IW83_9BACT</name>
<comment type="caution">
    <text evidence="3">The sequence shown here is derived from an EMBL/GenBank/DDBJ whole genome shotgun (WGS) entry which is preliminary data.</text>
</comment>
<keyword evidence="4" id="KW-1185">Reference proteome</keyword>
<evidence type="ECO:0000313" key="4">
    <source>
        <dbReference type="Proteomes" id="UP001207742"/>
    </source>
</evidence>
<sequence>MKIKQGILFLITKSEVGGAQKYVREQIAICSKEFEVYLSTNEPGWLTEHVAGEIAGQLLDKRIESRTSIGYLTRLAKYIKEHGIGLVVTNSANAGMYGRIAAKMAGAASIYVSHGWSSVYNGGKLAFLLNRIERYLARLGDKVICVSAGDYEVARDKVGIAEDKLVLLKNCIFPVNATAAADRPAANGRLKLLSVARFAHPKRMDLLVAAMKGVTDAELYLVGGGKGEEEIRSYVHAQQLDNVHLLGEIKSFNGFGDYDAFVLISESEGLPMSGLEAMSAGMPLILSNVGGCKEIVVNESLLVNNTVEDIQRAIRALQHNYVQYKMPVKSFFDINFNLLVNQDKYLGLYRSLIK</sequence>
<dbReference type="PANTHER" id="PTHR12526:SF630">
    <property type="entry name" value="GLYCOSYLTRANSFERASE"/>
    <property type="match status" value="1"/>
</dbReference>
<evidence type="ECO:0000259" key="2">
    <source>
        <dbReference type="Pfam" id="PF13439"/>
    </source>
</evidence>
<dbReference type="InterPro" id="IPR028098">
    <property type="entry name" value="Glyco_trans_4-like_N"/>
</dbReference>
<accession>A0ABT3IW83</accession>
<dbReference type="EMBL" id="JAPDNS010000002">
    <property type="protein sequence ID" value="MCW3488235.1"/>
    <property type="molecule type" value="Genomic_DNA"/>
</dbReference>
<dbReference type="Pfam" id="PF00534">
    <property type="entry name" value="Glycos_transf_1"/>
    <property type="match status" value="1"/>
</dbReference>
<feature type="domain" description="Glycosyl transferase family 1" evidence="1">
    <location>
        <begin position="185"/>
        <end position="321"/>
    </location>
</feature>
<dbReference type="InterPro" id="IPR001296">
    <property type="entry name" value="Glyco_trans_1"/>
</dbReference>
<dbReference type="EC" id="2.4.-.-" evidence="3"/>
<organism evidence="3 4">
    <name type="scientific">Chitinophaga nivalis</name>
    <dbReference type="NCBI Taxonomy" id="2991709"/>
    <lineage>
        <taxon>Bacteria</taxon>
        <taxon>Pseudomonadati</taxon>
        <taxon>Bacteroidota</taxon>
        <taxon>Chitinophagia</taxon>
        <taxon>Chitinophagales</taxon>
        <taxon>Chitinophagaceae</taxon>
        <taxon>Chitinophaga</taxon>
    </lineage>
</organism>
<keyword evidence="3" id="KW-0328">Glycosyltransferase</keyword>
<dbReference type="Gene3D" id="3.40.50.2000">
    <property type="entry name" value="Glycogen Phosphorylase B"/>
    <property type="match status" value="2"/>
</dbReference>
<dbReference type="Pfam" id="PF13439">
    <property type="entry name" value="Glyco_transf_4"/>
    <property type="match status" value="1"/>
</dbReference>
<dbReference type="Proteomes" id="UP001207742">
    <property type="component" value="Unassembled WGS sequence"/>
</dbReference>
<dbReference type="RefSeq" id="WP_264735039.1">
    <property type="nucleotide sequence ID" value="NZ_JAPDNR010000001.1"/>
</dbReference>
<proteinExistence type="predicted"/>
<evidence type="ECO:0000259" key="1">
    <source>
        <dbReference type="Pfam" id="PF00534"/>
    </source>
</evidence>
<protein>
    <submittedName>
        <fullName evidence="3">Glycosyltransferase</fullName>
        <ecNumber evidence="3">2.4.-.-</ecNumber>
    </submittedName>
</protein>
<dbReference type="SUPFAM" id="SSF53756">
    <property type="entry name" value="UDP-Glycosyltransferase/glycogen phosphorylase"/>
    <property type="match status" value="1"/>
</dbReference>
<reference evidence="3 4" key="1">
    <citation type="submission" date="2022-10" db="EMBL/GenBank/DDBJ databases">
        <title>Chitinophaga nivalis PC15 sp. nov., isolated from Pyeongchang county, South Korea.</title>
        <authorList>
            <person name="Trinh H.N."/>
        </authorList>
    </citation>
    <scope>NUCLEOTIDE SEQUENCE [LARGE SCALE GENOMIC DNA]</scope>
    <source>
        <strain evidence="3 4">PC14</strain>
    </source>
</reference>
<evidence type="ECO:0000313" key="3">
    <source>
        <dbReference type="EMBL" id="MCW3488235.1"/>
    </source>
</evidence>
<dbReference type="PANTHER" id="PTHR12526">
    <property type="entry name" value="GLYCOSYLTRANSFERASE"/>
    <property type="match status" value="1"/>
</dbReference>
<keyword evidence="3" id="KW-0808">Transferase</keyword>
<dbReference type="GO" id="GO:0016757">
    <property type="term" value="F:glycosyltransferase activity"/>
    <property type="evidence" value="ECO:0007669"/>
    <property type="project" value="UniProtKB-KW"/>
</dbReference>